<proteinExistence type="evidence at transcript level"/>
<organism evidence="2">
    <name type="scientific">Desmodus rotundus</name>
    <name type="common">Vampire bat</name>
    <dbReference type="NCBI Taxonomy" id="9430"/>
    <lineage>
        <taxon>Eukaryota</taxon>
        <taxon>Metazoa</taxon>
        <taxon>Chordata</taxon>
        <taxon>Craniata</taxon>
        <taxon>Vertebrata</taxon>
        <taxon>Euteleostomi</taxon>
        <taxon>Mammalia</taxon>
        <taxon>Eutheria</taxon>
        <taxon>Laurasiatheria</taxon>
        <taxon>Chiroptera</taxon>
        <taxon>Yangochiroptera</taxon>
        <taxon>Phyllostomidae</taxon>
        <taxon>Desmodontinae</taxon>
        <taxon>Desmodus</taxon>
    </lineage>
</organism>
<name>K9J4L1_DESRO</name>
<reference evidence="2" key="1">
    <citation type="submission" date="2012-11" db="EMBL/GenBank/DDBJ databases">
        <title>The Vampirome: Transcriptome and Proteome Analysis of the Submandibular and Accessory Glands of the Vampire Bat and Vector of Human Rabies, Desmodus rotundus.</title>
        <authorList>
            <person name="Francischetti I.M.B."/>
            <person name="Assumpcao T.C.F."/>
            <person name="Ma D."/>
            <person name="Vicente E.C."/>
            <person name="Ribeiro J.M.C."/>
        </authorList>
    </citation>
    <scope>NUCLEOTIDE SEQUENCE</scope>
    <source>
        <tissue evidence="2">Salivary gland</tissue>
    </source>
</reference>
<dbReference type="EMBL" id="GABZ01003001">
    <property type="protein sequence ID" value="JAA50524.1"/>
    <property type="molecule type" value="mRNA"/>
</dbReference>
<accession>K9J4L1</accession>
<protein>
    <submittedName>
        <fullName evidence="2">Uncharacterized protein</fullName>
    </submittedName>
</protein>
<sequence length="124" mass="14333">SARYAPRRGTAESQIMHMTNFTHYGKLCSNVLGHLCCYQQWLPCLSNNGIVNFLIFSMLEGVKWHLDVGLMCMSLTITGGPFFSVFIGHFHFLFYRTPAYGLRTFWDRRGGRKITIFFLYLGSF</sequence>
<keyword evidence="1" id="KW-0812">Transmembrane</keyword>
<feature type="non-terminal residue" evidence="2">
    <location>
        <position position="1"/>
    </location>
</feature>
<evidence type="ECO:0000313" key="2">
    <source>
        <dbReference type="EMBL" id="JAA50524.1"/>
    </source>
</evidence>
<keyword evidence="1" id="KW-0472">Membrane</keyword>
<evidence type="ECO:0000256" key="1">
    <source>
        <dbReference type="SAM" id="Phobius"/>
    </source>
</evidence>
<dbReference type="AlphaFoldDB" id="K9J4L1"/>
<feature type="transmembrane region" description="Helical" evidence="1">
    <location>
        <begin position="68"/>
        <end position="94"/>
    </location>
</feature>
<keyword evidence="1" id="KW-1133">Transmembrane helix</keyword>